<dbReference type="Proteomes" id="UP001589793">
    <property type="component" value="Unassembled WGS sequence"/>
</dbReference>
<dbReference type="Gene3D" id="3.40.1350.10">
    <property type="match status" value="1"/>
</dbReference>
<accession>A0ABV6RF20</accession>
<dbReference type="Pfam" id="PF02021">
    <property type="entry name" value="UPF0102"/>
    <property type="match status" value="1"/>
</dbReference>
<sequence>MNSLDAPSPLLVPVPDGVLVPGLTTRELGRLGEDLAAAHLAASGWRVVDRNVQIGRGELDIIALEDRTLVFVEVKTRRSLLTGVPQAAVTARKCQQLRRLAGQYLLGSAPPHRDLRIDVLAVFAGPDACSLEHLRAVA</sequence>
<dbReference type="InterPro" id="IPR011856">
    <property type="entry name" value="tRNA_endonuc-like_dom_sf"/>
</dbReference>
<protein>
    <recommendedName>
        <fullName evidence="2">UPF0102 protein ACFFF6_16700</fullName>
    </recommendedName>
</protein>
<dbReference type="PANTHER" id="PTHR34039">
    <property type="entry name" value="UPF0102 PROTEIN YRAN"/>
    <property type="match status" value="1"/>
</dbReference>
<dbReference type="InterPro" id="IPR011335">
    <property type="entry name" value="Restrct_endonuc-II-like"/>
</dbReference>
<dbReference type="EMBL" id="JBHLSV010000026">
    <property type="protein sequence ID" value="MFC0675592.1"/>
    <property type="molecule type" value="Genomic_DNA"/>
</dbReference>
<dbReference type="NCBIfam" id="NF009154">
    <property type="entry name" value="PRK12497.3-3"/>
    <property type="match status" value="1"/>
</dbReference>
<dbReference type="InterPro" id="IPR003509">
    <property type="entry name" value="UPF0102_YraN-like"/>
</dbReference>
<evidence type="ECO:0000256" key="2">
    <source>
        <dbReference type="HAMAP-Rule" id="MF_00048"/>
    </source>
</evidence>
<keyword evidence="4" id="KW-1185">Reference proteome</keyword>
<dbReference type="CDD" id="cd20736">
    <property type="entry name" value="PoNe_Nuclease"/>
    <property type="match status" value="1"/>
</dbReference>
<dbReference type="SUPFAM" id="SSF52980">
    <property type="entry name" value="Restriction endonuclease-like"/>
    <property type="match status" value="1"/>
</dbReference>
<evidence type="ECO:0000313" key="3">
    <source>
        <dbReference type="EMBL" id="MFC0675592.1"/>
    </source>
</evidence>
<reference evidence="3 4" key="1">
    <citation type="submission" date="2024-09" db="EMBL/GenBank/DDBJ databases">
        <authorList>
            <person name="Sun Q."/>
            <person name="Mori K."/>
        </authorList>
    </citation>
    <scope>NUCLEOTIDE SEQUENCE [LARGE SCALE GENOMIC DNA]</scope>
    <source>
        <strain evidence="3 4">CICC 10874</strain>
    </source>
</reference>
<evidence type="ECO:0000256" key="1">
    <source>
        <dbReference type="ARBA" id="ARBA00006738"/>
    </source>
</evidence>
<name>A0ABV6RF20_9MICO</name>
<dbReference type="RefSeq" id="WP_376982621.1">
    <property type="nucleotide sequence ID" value="NZ_JBHLSV010000026.1"/>
</dbReference>
<comment type="similarity">
    <text evidence="1 2">Belongs to the UPF0102 family.</text>
</comment>
<gene>
    <name evidence="3" type="ORF">ACFFF6_16700</name>
</gene>
<dbReference type="PANTHER" id="PTHR34039:SF1">
    <property type="entry name" value="UPF0102 PROTEIN YRAN"/>
    <property type="match status" value="1"/>
</dbReference>
<dbReference type="HAMAP" id="MF_00048">
    <property type="entry name" value="UPF0102"/>
    <property type="match status" value="1"/>
</dbReference>
<proteinExistence type="inferred from homology"/>
<comment type="caution">
    <text evidence="3">The sequence shown here is derived from an EMBL/GenBank/DDBJ whole genome shotgun (WGS) entry which is preliminary data.</text>
</comment>
<evidence type="ECO:0000313" key="4">
    <source>
        <dbReference type="Proteomes" id="UP001589793"/>
    </source>
</evidence>
<organism evidence="3 4">
    <name type="scientific">Brachybacterium hainanense</name>
    <dbReference type="NCBI Taxonomy" id="1541174"/>
    <lineage>
        <taxon>Bacteria</taxon>
        <taxon>Bacillati</taxon>
        <taxon>Actinomycetota</taxon>
        <taxon>Actinomycetes</taxon>
        <taxon>Micrococcales</taxon>
        <taxon>Dermabacteraceae</taxon>
        <taxon>Brachybacterium</taxon>
    </lineage>
</organism>